<feature type="compositionally biased region" description="Basic and acidic residues" evidence="1">
    <location>
        <begin position="356"/>
        <end position="373"/>
    </location>
</feature>
<dbReference type="SMR" id="Q21823"/>
<evidence type="ECO:0000259" key="2">
    <source>
        <dbReference type="Pfam" id="PF24983"/>
    </source>
</evidence>
<feature type="compositionally biased region" description="Basic and acidic residues" evidence="1">
    <location>
        <begin position="312"/>
        <end position="346"/>
    </location>
</feature>
<dbReference type="eggNOG" id="ENOG502THCI">
    <property type="taxonomic scope" value="Eukaryota"/>
</dbReference>
<dbReference type="STRING" id="6239.R07E5.6.1"/>
<dbReference type="PANTHER" id="PTHR38630">
    <property type="entry name" value="PROTEIN CBG12780"/>
    <property type="match status" value="1"/>
</dbReference>
<dbReference type="Proteomes" id="UP000001940">
    <property type="component" value="Chromosome III"/>
</dbReference>
<protein>
    <submittedName>
        <fullName evidence="3">Translation initiation factor IF-2</fullName>
    </submittedName>
</protein>
<keyword evidence="3" id="KW-0396">Initiation factor</keyword>
<dbReference type="PaxDb" id="6239-R07E5.6"/>
<dbReference type="KEGG" id="cel:CELE_R07E5.6"/>
<dbReference type="AlphaFoldDB" id="Q21823"/>
<dbReference type="OrthoDB" id="5876090at2759"/>
<feature type="compositionally biased region" description="Basic and acidic residues" evidence="1">
    <location>
        <begin position="253"/>
        <end position="291"/>
    </location>
</feature>
<evidence type="ECO:0000313" key="5">
    <source>
        <dbReference type="WormBase" id="R07E5.6"/>
    </source>
</evidence>
<dbReference type="InParanoid" id="Q21823"/>
<reference evidence="3 4" key="1">
    <citation type="journal article" date="1998" name="Science">
        <title>Genome sequence of the nematode C. elegans: a platform for investigating biology.</title>
        <authorList>
            <consortium name="The C. elegans sequencing consortium"/>
            <person name="Sulson J.E."/>
            <person name="Waterston R."/>
        </authorList>
    </citation>
    <scope>NUCLEOTIDE SEQUENCE [LARGE SCALE GENOMIC DNA]</scope>
    <source>
        <strain evidence="3 4">Bristol N2</strain>
    </source>
</reference>
<dbReference type="PIR" id="C88427">
    <property type="entry name" value="C88427"/>
</dbReference>
<dbReference type="UCSC" id="R07E5.6">
    <property type="organism name" value="c. elegans"/>
</dbReference>
<dbReference type="InterPro" id="IPR056676">
    <property type="entry name" value="DUF7774"/>
</dbReference>
<dbReference type="GeneID" id="175569"/>
<dbReference type="AGR" id="WB:WBGene00011114"/>
<feature type="region of interest" description="Disordered" evidence="1">
    <location>
        <begin position="253"/>
        <end position="443"/>
    </location>
</feature>
<dbReference type="WormBase" id="R07E5.6">
    <property type="protein sequence ID" value="CE18124"/>
    <property type="gene ID" value="WBGene00011114"/>
</dbReference>
<dbReference type="EMBL" id="BX284603">
    <property type="protein sequence ID" value="CAA83629.1"/>
    <property type="molecule type" value="Genomic_DNA"/>
</dbReference>
<sequence>MDRNFKLRQMFSDYLDNKNSNSTHTPPVRVHYPLIATMSPADKARFTVKKITEVEGEVLDAPLENAHPVFFAEPQFELRWYNKPDSLAGRFQTNAEAETTSKLAQRLLTLFLKTEMLESAFFKYDDIRAIRVFFMDDREMATDRLMAILDNILSVSMTKLGHFSDKMSVTVDYELRAFMSDQKKAKRLVLEAMLKYPEFIPDSWGGESAILKWKEMKEIDVRRREADIKEMAETERKEKEKVEKNKMEMTEKIKKKDEDEKAKKEKERIDKEEKIKKEVEEAEKKKKEEKEKRRKEVKKNREEQLSINPEMSRNDKKDVVEEKSCLDKGAKDAQKKKKQQDVVDKKKEKRKLKKTRTMEASRSREVSHEEHHQPPVLSTLATPSPVPSPSVPPTAPPSTPRKPMFGAVSQFLSGRKRREPSAEKIVEPPSKNSAAATKKTVRK</sequence>
<dbReference type="OMA" id="MDDREMA"/>
<dbReference type="HOGENOM" id="CLU_618540_0_0_1"/>
<proteinExistence type="predicted"/>
<feature type="compositionally biased region" description="Pro residues" evidence="1">
    <location>
        <begin position="384"/>
        <end position="400"/>
    </location>
</feature>
<keyword evidence="3" id="KW-0648">Protein biosynthesis</keyword>
<gene>
    <name evidence="3" type="ORF">CELE_R07E5.6</name>
    <name evidence="3 5" type="ORF">R07E5.6</name>
</gene>
<keyword evidence="4" id="KW-1185">Reference proteome</keyword>
<dbReference type="Bgee" id="WBGene00011114">
    <property type="expression patterns" value="Expressed in material anatomical entity and 2 other cell types or tissues"/>
</dbReference>
<name>Q21823_CAEEL</name>
<evidence type="ECO:0000256" key="1">
    <source>
        <dbReference type="SAM" id="MobiDB-lite"/>
    </source>
</evidence>
<accession>Q21823</accession>
<evidence type="ECO:0000313" key="4">
    <source>
        <dbReference type="Proteomes" id="UP000001940"/>
    </source>
</evidence>
<organism evidence="3 4">
    <name type="scientific">Caenorhabditis elegans</name>
    <dbReference type="NCBI Taxonomy" id="6239"/>
    <lineage>
        <taxon>Eukaryota</taxon>
        <taxon>Metazoa</taxon>
        <taxon>Ecdysozoa</taxon>
        <taxon>Nematoda</taxon>
        <taxon>Chromadorea</taxon>
        <taxon>Rhabditida</taxon>
        <taxon>Rhabditina</taxon>
        <taxon>Rhabditomorpha</taxon>
        <taxon>Rhabditoidea</taxon>
        <taxon>Rhabditidae</taxon>
        <taxon>Peloderinae</taxon>
        <taxon>Caenorhabditis</taxon>
    </lineage>
</organism>
<dbReference type="GO" id="GO:0003743">
    <property type="term" value="F:translation initiation factor activity"/>
    <property type="evidence" value="ECO:0007669"/>
    <property type="project" value="UniProtKB-KW"/>
</dbReference>
<feature type="domain" description="DUF7774" evidence="2">
    <location>
        <begin position="99"/>
        <end position="193"/>
    </location>
</feature>
<evidence type="ECO:0000313" key="3">
    <source>
        <dbReference type="EMBL" id="CAA83629.1"/>
    </source>
</evidence>
<dbReference type="CTD" id="175569"/>
<dbReference type="PIR" id="S43597">
    <property type="entry name" value="S43597"/>
</dbReference>
<dbReference type="Pfam" id="PF24983">
    <property type="entry name" value="DUF7774"/>
    <property type="match status" value="1"/>
</dbReference>
<dbReference type="RefSeq" id="NP_497888.1">
    <property type="nucleotide sequence ID" value="NM_065487.5"/>
</dbReference>
<dbReference type="PANTHER" id="PTHR38630:SF1">
    <property type="entry name" value="DEK_C DOMAIN-CONTAINING PROTEIN-RELATED"/>
    <property type="match status" value="1"/>
</dbReference>